<evidence type="ECO:0000256" key="1">
    <source>
        <dbReference type="ARBA" id="ARBA00006336"/>
    </source>
</evidence>
<evidence type="ECO:0000313" key="6">
    <source>
        <dbReference type="Proteomes" id="UP000000763"/>
    </source>
</evidence>
<reference evidence="6" key="3">
    <citation type="journal article" date="2005" name="Nature">
        <title>The map-based sequence of the rice genome.</title>
        <authorList>
            <consortium name="International rice genome sequencing project (IRGSP)"/>
            <person name="Matsumoto T."/>
            <person name="Wu J."/>
            <person name="Kanamori H."/>
            <person name="Katayose Y."/>
            <person name="Fujisawa M."/>
            <person name="Namiki N."/>
            <person name="Mizuno H."/>
            <person name="Yamamoto K."/>
            <person name="Antonio B.A."/>
            <person name="Baba T."/>
            <person name="Sakata K."/>
            <person name="Nagamura Y."/>
            <person name="Aoki H."/>
            <person name="Arikawa K."/>
            <person name="Arita K."/>
            <person name="Bito T."/>
            <person name="Chiden Y."/>
            <person name="Fujitsuka N."/>
            <person name="Fukunaka R."/>
            <person name="Hamada M."/>
            <person name="Harada C."/>
            <person name="Hayashi A."/>
            <person name="Hijishita S."/>
            <person name="Honda M."/>
            <person name="Hosokawa S."/>
            <person name="Ichikawa Y."/>
            <person name="Idonuma A."/>
            <person name="Iijima M."/>
            <person name="Ikeda M."/>
            <person name="Ikeno M."/>
            <person name="Ito K."/>
            <person name="Ito S."/>
            <person name="Ito T."/>
            <person name="Ito Y."/>
            <person name="Ito Y."/>
            <person name="Iwabuchi A."/>
            <person name="Kamiya K."/>
            <person name="Karasawa W."/>
            <person name="Kurita K."/>
            <person name="Katagiri S."/>
            <person name="Kikuta A."/>
            <person name="Kobayashi H."/>
            <person name="Kobayashi N."/>
            <person name="Machita K."/>
            <person name="Maehara T."/>
            <person name="Masukawa M."/>
            <person name="Mizubayashi T."/>
            <person name="Mukai Y."/>
            <person name="Nagasaki H."/>
            <person name="Nagata Y."/>
            <person name="Naito S."/>
            <person name="Nakashima M."/>
            <person name="Nakama Y."/>
            <person name="Nakamichi Y."/>
            <person name="Nakamura M."/>
            <person name="Meguro A."/>
            <person name="Negishi M."/>
            <person name="Ohta I."/>
            <person name="Ohta T."/>
            <person name="Okamoto M."/>
            <person name="Ono N."/>
            <person name="Saji S."/>
            <person name="Sakaguchi M."/>
            <person name="Sakai K."/>
            <person name="Shibata M."/>
            <person name="Shimokawa T."/>
            <person name="Song J."/>
            <person name="Takazaki Y."/>
            <person name="Terasawa K."/>
            <person name="Tsugane M."/>
            <person name="Tsuji K."/>
            <person name="Ueda S."/>
            <person name="Waki K."/>
            <person name="Yamagata H."/>
            <person name="Yamamoto M."/>
            <person name="Yamamoto S."/>
            <person name="Yamane H."/>
            <person name="Yoshiki S."/>
            <person name="Yoshihara R."/>
            <person name="Yukawa K."/>
            <person name="Zhong H."/>
            <person name="Yano M."/>
            <person name="Yuan Q."/>
            <person name="Ouyang S."/>
            <person name="Liu J."/>
            <person name="Jones K.M."/>
            <person name="Gansberger K."/>
            <person name="Moffat K."/>
            <person name="Hill J."/>
            <person name="Bera J."/>
            <person name="Fadrosh D."/>
            <person name="Jin S."/>
            <person name="Johri S."/>
            <person name="Kim M."/>
            <person name="Overton L."/>
            <person name="Reardon M."/>
            <person name="Tsitrin T."/>
            <person name="Vuong H."/>
            <person name="Weaver B."/>
            <person name="Ciecko A."/>
            <person name="Tallon L."/>
            <person name="Jackson J."/>
            <person name="Pai G."/>
            <person name="Aken S.V."/>
            <person name="Utterback T."/>
            <person name="Reidmuller S."/>
            <person name="Feldblyum T."/>
            <person name="Hsiao J."/>
            <person name="Zismann V."/>
            <person name="Iobst S."/>
            <person name="de Vazeille A.R."/>
            <person name="Buell C.R."/>
            <person name="Ying K."/>
            <person name="Li Y."/>
            <person name="Lu T."/>
            <person name="Huang Y."/>
            <person name="Zhao Q."/>
            <person name="Feng Q."/>
            <person name="Zhang L."/>
            <person name="Zhu J."/>
            <person name="Weng Q."/>
            <person name="Mu J."/>
            <person name="Lu Y."/>
            <person name="Fan D."/>
            <person name="Liu Y."/>
            <person name="Guan J."/>
            <person name="Zhang Y."/>
            <person name="Yu S."/>
            <person name="Liu X."/>
            <person name="Zhang Y."/>
            <person name="Hong G."/>
            <person name="Han B."/>
            <person name="Choisne N."/>
            <person name="Demange N."/>
            <person name="Orjeda G."/>
            <person name="Samain S."/>
            <person name="Cattolico L."/>
            <person name="Pelletier E."/>
            <person name="Couloux A."/>
            <person name="Segurens B."/>
            <person name="Wincker P."/>
            <person name="D'Hont A."/>
            <person name="Scarpelli C."/>
            <person name="Weissenbach J."/>
            <person name="Salanoubat M."/>
            <person name="Quetier F."/>
            <person name="Yu Y."/>
            <person name="Kim H.R."/>
            <person name="Rambo T."/>
            <person name="Currie J."/>
            <person name="Collura K."/>
            <person name="Luo M."/>
            <person name="Yang T."/>
            <person name="Ammiraju J.S.S."/>
            <person name="Engler F."/>
            <person name="Soderlund C."/>
            <person name="Wing R.A."/>
            <person name="Palmer L.E."/>
            <person name="de la Bastide M."/>
            <person name="Spiegel L."/>
            <person name="Nascimento L."/>
            <person name="Zutavern T."/>
            <person name="O'Shaughnessy A."/>
            <person name="Dike S."/>
            <person name="Dedhia N."/>
            <person name="Preston R."/>
            <person name="Balija V."/>
            <person name="McCombie W.R."/>
            <person name="Chow T."/>
            <person name="Chen H."/>
            <person name="Chung M."/>
            <person name="Chen C."/>
            <person name="Shaw J."/>
            <person name="Wu H."/>
            <person name="Hsiao K."/>
            <person name="Chao Y."/>
            <person name="Chu M."/>
            <person name="Cheng C."/>
            <person name="Hour A."/>
            <person name="Lee P."/>
            <person name="Lin S."/>
            <person name="Lin Y."/>
            <person name="Liou J."/>
            <person name="Liu S."/>
            <person name="Hsing Y."/>
            <person name="Raghuvanshi S."/>
            <person name="Mohanty A."/>
            <person name="Bharti A.K."/>
            <person name="Gaur A."/>
            <person name="Gupta V."/>
            <person name="Kumar D."/>
            <person name="Ravi V."/>
            <person name="Vij S."/>
            <person name="Kapur A."/>
            <person name="Khurana P."/>
            <person name="Khurana P."/>
            <person name="Khurana J.P."/>
            <person name="Tyagi A.K."/>
            <person name="Gaikwad K."/>
            <person name="Singh A."/>
            <person name="Dalal V."/>
            <person name="Srivastava S."/>
            <person name="Dixit A."/>
            <person name="Pal A.K."/>
            <person name="Ghazi I.A."/>
            <person name="Yadav M."/>
            <person name="Pandit A."/>
            <person name="Bhargava A."/>
            <person name="Sureshbabu K."/>
            <person name="Batra K."/>
            <person name="Sharma T.R."/>
            <person name="Mohapatra T."/>
            <person name="Singh N.K."/>
            <person name="Messing J."/>
            <person name="Nelson A.B."/>
            <person name="Fuks G."/>
            <person name="Kavchok S."/>
            <person name="Keizer G."/>
            <person name="Linton E."/>
            <person name="Llaca V."/>
            <person name="Song R."/>
            <person name="Tanyolac B."/>
            <person name="Young S."/>
            <person name="Ho-Il K."/>
            <person name="Hahn J.H."/>
            <person name="Sangsakoo G."/>
            <person name="Vanavichit A."/>
            <person name="de Mattos Luiz.A.T."/>
            <person name="Zimmer P.D."/>
            <person name="Malone G."/>
            <person name="Dellagostin O."/>
            <person name="de Oliveira A.C."/>
            <person name="Bevan M."/>
            <person name="Bancroft I."/>
            <person name="Minx P."/>
            <person name="Cordum H."/>
            <person name="Wilson R."/>
            <person name="Cheng Z."/>
            <person name="Jin W."/>
            <person name="Jiang J."/>
            <person name="Leong S.A."/>
            <person name="Iwama H."/>
            <person name="Gojobori T."/>
            <person name="Itoh T."/>
            <person name="Niimura Y."/>
            <person name="Fujii Y."/>
            <person name="Habara T."/>
            <person name="Sakai H."/>
            <person name="Sato Y."/>
            <person name="Wilson G."/>
            <person name="Kumar K."/>
            <person name="McCouch S."/>
            <person name="Juretic N."/>
            <person name="Hoen D."/>
            <person name="Wright S."/>
            <person name="Bruskiewich R."/>
            <person name="Bureau T."/>
            <person name="Miyao A."/>
            <person name="Hirochika H."/>
            <person name="Nishikawa T."/>
            <person name="Kadowaki K."/>
            <person name="Sugiura M."/>
            <person name="Burr B."/>
            <person name="Sasaki T."/>
        </authorList>
    </citation>
    <scope>NUCLEOTIDE SEQUENCE [LARGE SCALE GENOMIC DNA]</scope>
    <source>
        <strain evidence="6">cv. Nipponbare</strain>
    </source>
</reference>
<evidence type="ECO:0000313" key="4">
    <source>
        <dbReference type="EMBL" id="BAD21813.1"/>
    </source>
</evidence>
<name>Q6K7V9_ORYSJ</name>
<feature type="region of interest" description="Disordered" evidence="2">
    <location>
        <begin position="384"/>
        <end position="428"/>
    </location>
</feature>
<organism evidence="4 6">
    <name type="scientific">Oryza sativa subsp. japonica</name>
    <name type="common">Rice</name>
    <dbReference type="NCBI Taxonomy" id="39947"/>
    <lineage>
        <taxon>Eukaryota</taxon>
        <taxon>Viridiplantae</taxon>
        <taxon>Streptophyta</taxon>
        <taxon>Embryophyta</taxon>
        <taxon>Tracheophyta</taxon>
        <taxon>Spermatophyta</taxon>
        <taxon>Magnoliopsida</taxon>
        <taxon>Liliopsida</taxon>
        <taxon>Poales</taxon>
        <taxon>Poaceae</taxon>
        <taxon>BOP clade</taxon>
        <taxon>Oryzoideae</taxon>
        <taxon>Oryzeae</taxon>
        <taxon>Oryzinae</taxon>
        <taxon>Oryza</taxon>
        <taxon>Oryza sativa</taxon>
    </lineage>
</organism>
<dbReference type="InterPro" id="IPR036380">
    <property type="entry name" value="Isochorismatase-like_sf"/>
</dbReference>
<reference evidence="6" key="4">
    <citation type="journal article" date="2008" name="Nucleic Acids Res.">
        <title>The rice annotation project database (RAP-DB): 2008 update.</title>
        <authorList>
            <consortium name="The rice annotation project (RAP)"/>
        </authorList>
    </citation>
    <scope>GENOME REANNOTATION</scope>
    <source>
        <strain evidence="6">cv. Nipponbare</strain>
    </source>
</reference>
<gene>
    <name evidence="5" type="ORF">OSJNBa0055M07.2</name>
    <name evidence="4" type="ORF">P0017G06.26</name>
</gene>
<dbReference type="InterPro" id="IPR000868">
    <property type="entry name" value="Isochorismatase-like_dom"/>
</dbReference>
<feature type="compositionally biased region" description="Acidic residues" evidence="2">
    <location>
        <begin position="408"/>
        <end position="417"/>
    </location>
</feature>
<dbReference type="AlphaFoldDB" id="Q6K7V9"/>
<evidence type="ECO:0000259" key="3">
    <source>
        <dbReference type="Pfam" id="PF00857"/>
    </source>
</evidence>
<reference evidence="4" key="1">
    <citation type="submission" date="2002-02" db="EMBL/GenBank/DDBJ databases">
        <title>Oryza sativa nipponbare(GA3) genomic DNA, chromosome 2, PAC clone:P0017G06.</title>
        <authorList>
            <person name="Sasaki T."/>
            <person name="Matsumoto T."/>
            <person name="Yamamoto K."/>
        </authorList>
    </citation>
    <scope>NUCLEOTIDE SEQUENCE</scope>
</reference>
<sequence length="428" mass="45249">MAPVAGSGDEWSETAMLVIDMQKDFVDPATSSAALLAGEAILPTVTAAVAVARQRGIFIVWQKYKVVREHDPSGRDVELFRRHFYSSGKGLGVEGSKGAELADGLTIKDGDYKLVKTRFSAFFATHLDSVLKTSGIKNLVIVGVQTPNCIRQTVFDAVALDYDKVAVIIDATAAAKPEIHLWPIQTPPHPSLPGNVGKGKVIQVQQLPILACGKRGHRDNHLVIRVDGAKELHFVSGYCHVFSMSYELSSDSILFVVKEISVLPPVSLRHHLTAAGGEGGGAGSTPRLPLPRTADDESRCHRRPLPRAAAKVSSADPASPVAGAADLASPVVAAADPATRVVVATAPASPVDMAADLATPIITAADPATPVVTAADPAFPVDAADGSSSKLAEKRRRQPAAAVVTAMEDGEGEGENAGEERRRLRWRW</sequence>
<dbReference type="EMBL" id="AP004770">
    <property type="protein sequence ID" value="BAD21813.1"/>
    <property type="molecule type" value="Genomic_DNA"/>
</dbReference>
<dbReference type="EMBL" id="AP005536">
    <property type="protein sequence ID" value="BAD28670.1"/>
    <property type="molecule type" value="Genomic_DNA"/>
</dbReference>
<evidence type="ECO:0000313" key="5">
    <source>
        <dbReference type="EMBL" id="BAD28670.1"/>
    </source>
</evidence>
<proteinExistence type="inferred from homology"/>
<reference evidence="5" key="2">
    <citation type="submission" date="2002-07" db="EMBL/GenBank/DDBJ databases">
        <title>Oryza sativa nipponbare(GA3) genomic DNA, chromosome 2, BAC clone:OSJNBa0055M07.</title>
        <authorList>
            <person name="Sasaki T."/>
            <person name="Matsumoto T."/>
            <person name="Katayose Y."/>
        </authorList>
    </citation>
    <scope>NUCLEOTIDE SEQUENCE</scope>
</reference>
<feature type="domain" description="Isochorismatase-like" evidence="3">
    <location>
        <begin position="14"/>
        <end position="180"/>
    </location>
</feature>
<dbReference type="PANTHER" id="PTHR47044">
    <property type="entry name" value="OS02G0276400 PROTEIN"/>
    <property type="match status" value="1"/>
</dbReference>
<accession>Q6K7V9</accession>
<dbReference type="SUPFAM" id="SSF52499">
    <property type="entry name" value="Isochorismatase-like hydrolases"/>
    <property type="match status" value="1"/>
</dbReference>
<comment type="similarity">
    <text evidence="1">Belongs to the isochorismatase family.</text>
</comment>
<keyword evidence="4" id="KW-0378">Hydrolase</keyword>
<protein>
    <submittedName>
        <fullName evidence="4">Isochorismatase hydrolase-like</fullName>
    </submittedName>
</protein>
<feature type="region of interest" description="Disordered" evidence="2">
    <location>
        <begin position="274"/>
        <end position="320"/>
    </location>
</feature>
<dbReference type="CDD" id="cd00431">
    <property type="entry name" value="cysteine_hydrolases"/>
    <property type="match status" value="1"/>
</dbReference>
<evidence type="ECO:0000256" key="2">
    <source>
        <dbReference type="SAM" id="MobiDB-lite"/>
    </source>
</evidence>
<dbReference type="GO" id="GO:0016787">
    <property type="term" value="F:hydrolase activity"/>
    <property type="evidence" value="ECO:0007669"/>
    <property type="project" value="UniProtKB-KW"/>
</dbReference>
<dbReference type="Gene3D" id="3.40.50.850">
    <property type="entry name" value="Isochorismatase-like"/>
    <property type="match status" value="1"/>
</dbReference>
<dbReference type="Proteomes" id="UP000000763">
    <property type="component" value="Chromosome 2"/>
</dbReference>
<dbReference type="Pfam" id="PF00857">
    <property type="entry name" value="Isochorismatase"/>
    <property type="match status" value="1"/>
</dbReference>